<dbReference type="InterPro" id="IPR001638">
    <property type="entry name" value="Solute-binding_3/MltF_N"/>
</dbReference>
<dbReference type="PATRIC" id="fig|1429043.3.peg.5418"/>
<evidence type="ECO:0000256" key="4">
    <source>
        <dbReference type="SAM" id="SignalP"/>
    </source>
</evidence>
<name>A0A0D2J5X4_9BACT</name>
<dbReference type="PANTHER" id="PTHR30085:SF7">
    <property type="entry name" value="AMINO-ACID ABC TRANSPORTER-BINDING PROTEIN YHDW-RELATED"/>
    <property type="match status" value="1"/>
</dbReference>
<dbReference type="SMART" id="SM00062">
    <property type="entry name" value="PBPb"/>
    <property type="match status" value="1"/>
</dbReference>
<gene>
    <name evidence="6" type="ORF">X474_25650</name>
</gene>
<dbReference type="Proteomes" id="UP000032233">
    <property type="component" value="Unassembled WGS sequence"/>
</dbReference>
<dbReference type="InParanoid" id="A0A0D2J5X4"/>
<comment type="similarity">
    <text evidence="1">Belongs to the bacterial solute-binding protein 3 family.</text>
</comment>
<sequence>MRALKIMTITVVLTMLAAGTALAGKTLDKIKERGFINVGVSEGVAGFAMPDKKGVWRGLDIDTARAISCAVFGTPDKLKFMPLTSTARFTALQSGEVDVLCRNVTTTLSRETAMGINFGHVNFYDGQGFMVPKDLGVKSAKDLDGASICTLPGSTTELNVADYFRKNGMSFKPVVIRNQAALQEAFYGGRCDCVTSDTSQLAAMRVVSPNPKKYVILPEIISKEPLAPCVSHGDDQWYDIVNASVIALINAEELGITSKNVDEKLKSNDPVVKRFLKVSEGIAGAMGVNRDFAYNIIKNMGNYGEIFERNVGKNTPLALERGKNALWTKGGLMYGFPFK</sequence>
<dbReference type="InterPro" id="IPR051455">
    <property type="entry name" value="Bact_solute-bind_prot3"/>
</dbReference>
<reference evidence="6 7" key="1">
    <citation type="submission" date="2013-11" db="EMBL/GenBank/DDBJ databases">
        <title>Metagenomic analysis of a methanogenic consortium involved in long chain n-alkane degradation.</title>
        <authorList>
            <person name="Davidova I.A."/>
            <person name="Callaghan A.V."/>
            <person name="Wawrik B."/>
            <person name="Pruitt S."/>
            <person name="Marks C."/>
            <person name="Duncan K.E."/>
            <person name="Suflita J.M."/>
        </authorList>
    </citation>
    <scope>NUCLEOTIDE SEQUENCE [LARGE SCALE GENOMIC DNA]</scope>
    <source>
        <strain evidence="6 7">SPR</strain>
    </source>
</reference>
<dbReference type="CDD" id="cd13692">
    <property type="entry name" value="PBP2_BztA"/>
    <property type="match status" value="1"/>
</dbReference>
<dbReference type="RefSeq" id="WP_052515553.1">
    <property type="nucleotide sequence ID" value="NZ_AZAC01000067.1"/>
</dbReference>
<dbReference type="Gene3D" id="3.40.190.10">
    <property type="entry name" value="Periplasmic binding protein-like II"/>
    <property type="match status" value="2"/>
</dbReference>
<evidence type="ECO:0000259" key="5">
    <source>
        <dbReference type="SMART" id="SM00062"/>
    </source>
</evidence>
<protein>
    <submittedName>
        <fullName evidence="6">Amino acid ABC transporter substrate-binding protein</fullName>
    </submittedName>
</protein>
<evidence type="ECO:0000256" key="1">
    <source>
        <dbReference type="ARBA" id="ARBA00010333"/>
    </source>
</evidence>
<proteinExistence type="inferred from homology"/>
<dbReference type="STRING" id="1429043.X474_25650"/>
<feature type="domain" description="Solute-binding protein family 3/N-terminal" evidence="5">
    <location>
        <begin position="35"/>
        <end position="264"/>
    </location>
</feature>
<organism evidence="6 7">
    <name type="scientific">Dethiosulfatarculus sandiegensis</name>
    <dbReference type="NCBI Taxonomy" id="1429043"/>
    <lineage>
        <taxon>Bacteria</taxon>
        <taxon>Pseudomonadati</taxon>
        <taxon>Thermodesulfobacteriota</taxon>
        <taxon>Desulfarculia</taxon>
        <taxon>Desulfarculales</taxon>
        <taxon>Desulfarculaceae</taxon>
        <taxon>Dethiosulfatarculus</taxon>
    </lineage>
</organism>
<keyword evidence="3 4" id="KW-0732">Signal</keyword>
<dbReference type="PANTHER" id="PTHR30085">
    <property type="entry name" value="AMINO ACID ABC TRANSPORTER PERMEASE"/>
    <property type="match status" value="1"/>
</dbReference>
<evidence type="ECO:0000313" key="6">
    <source>
        <dbReference type="EMBL" id="KIX11106.1"/>
    </source>
</evidence>
<dbReference type="FunCoup" id="A0A0D2J5X4">
    <property type="interactions" value="6"/>
</dbReference>
<dbReference type="EMBL" id="AZAC01000067">
    <property type="protein sequence ID" value="KIX11106.1"/>
    <property type="molecule type" value="Genomic_DNA"/>
</dbReference>
<keyword evidence="2" id="KW-0813">Transport</keyword>
<dbReference type="GO" id="GO:0006865">
    <property type="term" value="P:amino acid transport"/>
    <property type="evidence" value="ECO:0007669"/>
    <property type="project" value="TreeGrafter"/>
</dbReference>
<dbReference type="Pfam" id="PF00497">
    <property type="entry name" value="SBP_bac_3"/>
    <property type="match status" value="1"/>
</dbReference>
<comment type="caution">
    <text evidence="6">The sequence shown here is derived from an EMBL/GenBank/DDBJ whole genome shotgun (WGS) entry which is preliminary data.</text>
</comment>
<feature type="chain" id="PRO_5002244626" evidence="4">
    <location>
        <begin position="24"/>
        <end position="339"/>
    </location>
</feature>
<evidence type="ECO:0000313" key="7">
    <source>
        <dbReference type="Proteomes" id="UP000032233"/>
    </source>
</evidence>
<evidence type="ECO:0000256" key="3">
    <source>
        <dbReference type="ARBA" id="ARBA00022729"/>
    </source>
</evidence>
<dbReference type="OrthoDB" id="9777941at2"/>
<feature type="signal peptide" evidence="4">
    <location>
        <begin position="1"/>
        <end position="23"/>
    </location>
</feature>
<evidence type="ECO:0000256" key="2">
    <source>
        <dbReference type="ARBA" id="ARBA00022448"/>
    </source>
</evidence>
<dbReference type="AlphaFoldDB" id="A0A0D2J5X4"/>
<accession>A0A0D2J5X4</accession>
<dbReference type="SUPFAM" id="SSF53850">
    <property type="entry name" value="Periplasmic binding protein-like II"/>
    <property type="match status" value="1"/>
</dbReference>
<keyword evidence="7" id="KW-1185">Reference proteome</keyword>